<feature type="domain" description="Meiotically up-regulated protein Msb1/Mug8" evidence="2">
    <location>
        <begin position="81"/>
        <end position="578"/>
    </location>
</feature>
<feature type="compositionally biased region" description="Polar residues" evidence="1">
    <location>
        <begin position="1265"/>
        <end position="1275"/>
    </location>
</feature>
<feature type="compositionally biased region" description="Low complexity" evidence="1">
    <location>
        <begin position="1011"/>
        <end position="1020"/>
    </location>
</feature>
<dbReference type="PANTHER" id="PTHR28093">
    <property type="entry name" value="MORPHOGENESIS-RELATED PROTEIN MSB1"/>
    <property type="match status" value="1"/>
</dbReference>
<feature type="region of interest" description="Disordered" evidence="1">
    <location>
        <begin position="1058"/>
        <end position="1112"/>
    </location>
</feature>
<feature type="region of interest" description="Disordered" evidence="1">
    <location>
        <begin position="1244"/>
        <end position="1296"/>
    </location>
</feature>
<sequence>MSFFSKFKRKQKLKNKEFISAPKPIFISENANDDAAAANIPLDPSISDIRQARVDAEIAERDLSLPSSWSLATPEQFNVPLALVFRELKSRAEISPQSFLPFNESSSLSDLYQTRQLVDLSLTSAFDATAFRCELKVCESSTLLCYVKWCWSRTPRGILQWKQYSSFAAAEDVSNAHSFNNLLSLMAPDHATLLESSLEFIASLIARYYDDDSQICKSMLNLFSWWLFDQSELPVKSSSAIRNACTPAATKFLSAYFAWTKAAKATGHIFLCYLRNSLPGSGSSRPALPGALRQFLASSNYPPNFVSATDAEDRVVNLSYLAMVVDSLSKDPLSILQRDRYYGTRADLSPEDKLVLQILHTAHLNPFSSLTEENVSVMDKMTLISGSTHSVKKRSNARAKGPLNKTWSIFQATGFDHSISSNSLAKLEETDETQRANTSLRPKPTADNSRPKTLSWDDFSALGFSTDTNSEAIDAAAGIVPPSIKLPPVHEILKTGTSTTGSANAISSQALSPTAGFGQNTEPVPVSQKPLMATVTNLCGPMRLHLDFYWVWLASHGPEQPKYRQRMIGNTILCQVNQSSLSQILSKSEFSHSATAFENLDGLWYAIEEYQEEALIRLVNHQFGTSAPPFKIIKKDVTISKSQEDLGKIATLSNAADVVTVKEPETDTNKSEESPESEESSEIVVRRRRKEVVSINPLLAKEALGAVAWLIAQEKKSKNIETNTDATKPSVSTSPSDSLNQAIGDAPLKIHLNPPARPLKLQTQKTSDSLHSIAEEERSPAEQSPSVTLPEVCKQVPSNIQQPPVIDPKKEAGTNEAARKEAAMREAAIKEAANKEAVMKEVAKKEVAKKEAAMKEAAMKEAAMKEAAKKEAAQKEAAQREAAQKEAVTKEAARAVPFNDLDTHKQKDSAMVSADRLKPYPVHEQANIASPPKEKKKSADKLEPRLIIPETHTIDIPKRTSSVDDNTRKIDTVATSLLRADVSESTKFVTEPVVESVIYKPVKVTKNNPPTSGSTSYGSGHRSPVSAELPRSQAQSLLITPDDSFEEGLDDVLTSEVSAAPKTTEIANSKAYPPSPEATPKRPQKLQTKRGNSGDTSPEKAENAAANRRSAKAGDKIAYFERLSLSSSSGSLKLAETNRSEKSEHRKSEHVQKQKPETSIHIPPSLKELPKVPTVLSQSNSQPHTPLEQQLPTTPATPPPMNFYAKKKSEVQETVTLESAKSMLAATSGNAPLMIRDVKTPDNDANRTWTTKESRCDALKRTLSRSKGAQTTSHNSSEHDTTRREKSVEQAENNDQRLNAARLDSFDAGFYSAKSGDNITMESDSDLPESVYTRDTSTQNLSNFSPSSCSAHSRMSSSDSLYYLDQTAAKAYARKKWNVPITKKSVMHNIKTREHRSHSDSSKQGMTFAQYHEMHYGYGQKRYAASRNLPPKIQAEANEYKKKPSLRSRGDRIHKRRSMSLDDSALSTIPRQAKYHAKPTIQSPGAYAASSSRRIEYHHQKTYAEHRPEQRHRTTRPKYRIPALESEFVDCYDGVNSLIPSVGDWKSPRKRQAALRGHVQGPGQLSDRMLDPRAL</sequence>
<feature type="compositionally biased region" description="Low complexity" evidence="1">
    <location>
        <begin position="1182"/>
        <end position="1194"/>
    </location>
</feature>
<feature type="compositionally biased region" description="Basic and acidic residues" evidence="1">
    <location>
        <begin position="660"/>
        <end position="673"/>
    </location>
</feature>
<feature type="compositionally biased region" description="Basic and acidic residues" evidence="1">
    <location>
        <begin position="1136"/>
        <end position="1158"/>
    </location>
</feature>
<accession>A0A1E4TD26</accession>
<feature type="compositionally biased region" description="Basic and acidic residues" evidence="1">
    <location>
        <begin position="807"/>
        <end position="823"/>
    </location>
</feature>
<dbReference type="OrthoDB" id="3362494at2759"/>
<feature type="compositionally biased region" description="Polar residues" evidence="1">
    <location>
        <begin position="435"/>
        <end position="452"/>
    </location>
</feature>
<feature type="compositionally biased region" description="Basic and acidic residues" evidence="1">
    <location>
        <begin position="952"/>
        <end position="963"/>
    </location>
</feature>
<reference evidence="4" key="1">
    <citation type="submission" date="2016-02" db="EMBL/GenBank/DDBJ databases">
        <title>Comparative genomics of biotechnologically important yeasts.</title>
        <authorList>
            <consortium name="DOE Joint Genome Institute"/>
            <person name="Riley R."/>
            <person name="Haridas S."/>
            <person name="Wolfe K.H."/>
            <person name="Lopes M.R."/>
            <person name="Hittinger C.T."/>
            <person name="Goker M."/>
            <person name="Salamov A."/>
            <person name="Wisecaver J."/>
            <person name="Long T.M."/>
            <person name="Aerts A.L."/>
            <person name="Barry K."/>
            <person name="Choi C."/>
            <person name="Clum A."/>
            <person name="Coughlan A.Y."/>
            <person name="Deshpande S."/>
            <person name="Douglass A.P."/>
            <person name="Hanson S.J."/>
            <person name="Klenk H.-P."/>
            <person name="Labutti K."/>
            <person name="Lapidus A."/>
            <person name="Lindquist E."/>
            <person name="Lipzen A."/>
            <person name="Meier-Kolthoff J.P."/>
            <person name="Ohm R.A."/>
            <person name="Otillar R.P."/>
            <person name="Pangilinan J."/>
            <person name="Peng Y."/>
            <person name="Rokas A."/>
            <person name="Rosa C.A."/>
            <person name="Scheuner C."/>
            <person name="Sibirny A.A."/>
            <person name="Slot J.C."/>
            <person name="Stielow J.B."/>
            <person name="Sun H."/>
            <person name="Kurtzman C.P."/>
            <person name="Blackwell M."/>
            <person name="Jeffries T.W."/>
            <person name="Grigoriev I.V."/>
        </authorList>
    </citation>
    <scope>NUCLEOTIDE SEQUENCE [LARGE SCALE GENOMIC DNA]</scope>
    <source>
        <strain evidence="4">NRRL Y-17796</strain>
    </source>
</reference>
<organism evidence="3 4">
    <name type="scientific">Tortispora caseinolytica NRRL Y-17796</name>
    <dbReference type="NCBI Taxonomy" id="767744"/>
    <lineage>
        <taxon>Eukaryota</taxon>
        <taxon>Fungi</taxon>
        <taxon>Dikarya</taxon>
        <taxon>Ascomycota</taxon>
        <taxon>Saccharomycotina</taxon>
        <taxon>Trigonopsidomycetes</taxon>
        <taxon>Trigonopsidales</taxon>
        <taxon>Trigonopsidaceae</taxon>
        <taxon>Tortispora</taxon>
    </lineage>
</organism>
<dbReference type="PANTHER" id="PTHR28093:SF1">
    <property type="entry name" value="MORPHOGENESIS-RELATED PROTEIN MSB1"/>
    <property type="match status" value="1"/>
</dbReference>
<feature type="region of interest" description="Disordered" evidence="1">
    <location>
        <begin position="660"/>
        <end position="686"/>
    </location>
</feature>
<dbReference type="InterPro" id="IPR012965">
    <property type="entry name" value="Msb1/Mug8_dom"/>
</dbReference>
<dbReference type="EMBL" id="KV453843">
    <property type="protein sequence ID" value="ODV89639.1"/>
    <property type="molecule type" value="Genomic_DNA"/>
</dbReference>
<dbReference type="Pfam" id="PF08101">
    <property type="entry name" value="Msb1-Mug8_dom"/>
    <property type="match status" value="1"/>
</dbReference>
<protein>
    <recommendedName>
        <fullName evidence="2">Meiotically up-regulated protein Msb1/Mug8 domain-containing protein</fullName>
    </recommendedName>
</protein>
<feature type="region of interest" description="Disordered" evidence="1">
    <location>
        <begin position="865"/>
        <end position="963"/>
    </location>
</feature>
<feature type="compositionally biased region" description="Polar residues" evidence="1">
    <location>
        <begin position="761"/>
        <end position="770"/>
    </location>
</feature>
<feature type="region of interest" description="Disordered" evidence="1">
    <location>
        <begin position="756"/>
        <end position="823"/>
    </location>
</feature>
<feature type="region of interest" description="Disordered" evidence="1">
    <location>
        <begin position="1542"/>
        <end position="1575"/>
    </location>
</feature>
<feature type="region of interest" description="Disordered" evidence="1">
    <location>
        <begin position="999"/>
        <end position="1038"/>
    </location>
</feature>
<evidence type="ECO:0000313" key="3">
    <source>
        <dbReference type="EMBL" id="ODV89639.1"/>
    </source>
</evidence>
<feature type="compositionally biased region" description="Basic and acidic residues" evidence="1">
    <location>
        <begin position="1276"/>
        <end position="1289"/>
    </location>
</feature>
<dbReference type="Proteomes" id="UP000095023">
    <property type="component" value="Unassembled WGS sequence"/>
</dbReference>
<name>A0A1E4TD26_9ASCO</name>
<evidence type="ECO:0000313" key="4">
    <source>
        <dbReference type="Proteomes" id="UP000095023"/>
    </source>
</evidence>
<feature type="region of interest" description="Disordered" evidence="1">
    <location>
        <begin position="1128"/>
        <end position="1196"/>
    </location>
</feature>
<gene>
    <name evidence="3" type="ORF">CANCADRAFT_46054</name>
</gene>
<keyword evidence="4" id="KW-1185">Reference proteome</keyword>
<evidence type="ECO:0000259" key="2">
    <source>
        <dbReference type="Pfam" id="PF08101"/>
    </source>
</evidence>
<feature type="compositionally biased region" description="Basic and acidic residues" evidence="1">
    <location>
        <begin position="1244"/>
        <end position="1260"/>
    </location>
</feature>
<dbReference type="InterPro" id="IPR037508">
    <property type="entry name" value="Msb1/Mug8"/>
</dbReference>
<feature type="region of interest" description="Disordered" evidence="1">
    <location>
        <begin position="425"/>
        <end position="452"/>
    </location>
</feature>
<proteinExistence type="predicted"/>
<feature type="compositionally biased region" description="Basic and acidic residues" evidence="1">
    <location>
        <begin position="865"/>
        <end position="893"/>
    </location>
</feature>
<evidence type="ECO:0000256" key="1">
    <source>
        <dbReference type="SAM" id="MobiDB-lite"/>
    </source>
</evidence>